<dbReference type="EnsemblPlants" id="Solyc01g107675.1.1">
    <property type="protein sequence ID" value="Solyc01g107675.1.1"/>
    <property type="gene ID" value="Solyc01g107675.1"/>
</dbReference>
<reference evidence="1" key="2">
    <citation type="submission" date="2019-01" db="UniProtKB">
        <authorList>
            <consortium name="EnsemblPlants"/>
        </authorList>
    </citation>
    <scope>IDENTIFICATION</scope>
    <source>
        <strain evidence="1">cv. Heinz 1706</strain>
    </source>
</reference>
<dbReference type="AlphaFoldDB" id="A0A3Q7ETM9"/>
<dbReference type="Gramene" id="Solyc01g107675.1.1">
    <property type="protein sequence ID" value="Solyc01g107675.1.1"/>
    <property type="gene ID" value="Solyc01g107675.1"/>
</dbReference>
<protein>
    <submittedName>
        <fullName evidence="1">Uncharacterized protein</fullName>
    </submittedName>
</protein>
<reference evidence="1" key="1">
    <citation type="journal article" date="2012" name="Nature">
        <title>The tomato genome sequence provides insights into fleshy fruit evolution.</title>
        <authorList>
            <consortium name="Tomato Genome Consortium"/>
        </authorList>
    </citation>
    <scope>NUCLEOTIDE SEQUENCE [LARGE SCALE GENOMIC DNA]</scope>
    <source>
        <strain evidence="1">cv. Heinz 1706</strain>
    </source>
</reference>
<keyword evidence="2" id="KW-1185">Reference proteome</keyword>
<accession>A0A3Q7ETM9</accession>
<name>A0A3Q7ETM9_SOLLC</name>
<dbReference type="Proteomes" id="UP000004994">
    <property type="component" value="Chromosome 1"/>
</dbReference>
<evidence type="ECO:0000313" key="2">
    <source>
        <dbReference type="Proteomes" id="UP000004994"/>
    </source>
</evidence>
<organism evidence="1">
    <name type="scientific">Solanum lycopersicum</name>
    <name type="common">Tomato</name>
    <name type="synonym">Lycopersicon esculentum</name>
    <dbReference type="NCBI Taxonomy" id="4081"/>
    <lineage>
        <taxon>Eukaryota</taxon>
        <taxon>Viridiplantae</taxon>
        <taxon>Streptophyta</taxon>
        <taxon>Embryophyta</taxon>
        <taxon>Tracheophyta</taxon>
        <taxon>Spermatophyta</taxon>
        <taxon>Magnoliopsida</taxon>
        <taxon>eudicotyledons</taxon>
        <taxon>Gunneridae</taxon>
        <taxon>Pentapetalae</taxon>
        <taxon>asterids</taxon>
        <taxon>lamiids</taxon>
        <taxon>Solanales</taxon>
        <taxon>Solanaceae</taxon>
        <taxon>Solanoideae</taxon>
        <taxon>Solaneae</taxon>
        <taxon>Solanum</taxon>
        <taxon>Solanum subgen. Lycopersicon</taxon>
    </lineage>
</organism>
<proteinExistence type="predicted"/>
<sequence>MYSLILRFYNVSSLAKNVRLIITVCCIRLKYGVLEGLCSFEEACSNITVVFEGFRNEYFTSSIFRKIDYGWLRLCLRIGNTFEFTIFITLRNQDNVYFLLFLITSLHCVGKSMSCNGVMEDEEI</sequence>
<evidence type="ECO:0000313" key="1">
    <source>
        <dbReference type="EnsemblPlants" id="Solyc01g107675.1.1"/>
    </source>
</evidence>
<dbReference type="InParanoid" id="A0A3Q7ETM9"/>